<evidence type="ECO:0000256" key="1">
    <source>
        <dbReference type="ARBA" id="ARBA00004342"/>
    </source>
</evidence>
<dbReference type="GO" id="GO:0005525">
    <property type="term" value="F:GTP binding"/>
    <property type="evidence" value="ECO:0007669"/>
    <property type="project" value="UniProtKB-KW"/>
</dbReference>
<evidence type="ECO:0000256" key="7">
    <source>
        <dbReference type="ARBA" id="ARBA00023136"/>
    </source>
</evidence>
<dbReference type="NCBIfam" id="TIGR00231">
    <property type="entry name" value="small_GTP"/>
    <property type="match status" value="1"/>
</dbReference>
<dbReference type="SUPFAM" id="SSF52540">
    <property type="entry name" value="P-loop containing nucleoside triphosphate hydrolases"/>
    <property type="match status" value="1"/>
</dbReference>
<accession>A0A1Y2DCP4</accession>
<dbReference type="PANTHER" id="PTHR24072">
    <property type="entry name" value="RHO FAMILY GTPASE"/>
    <property type="match status" value="1"/>
</dbReference>
<dbReference type="PROSITE" id="PS51419">
    <property type="entry name" value="RAB"/>
    <property type="match status" value="1"/>
</dbReference>
<keyword evidence="11" id="KW-1185">Reference proteome</keyword>
<dbReference type="InterPro" id="IPR001806">
    <property type="entry name" value="Small_GTPase"/>
</dbReference>
<gene>
    <name evidence="10" type="ORF">LY90DRAFT_381823</name>
</gene>
<dbReference type="GO" id="GO:0007264">
    <property type="term" value="P:small GTPase-mediated signal transduction"/>
    <property type="evidence" value="ECO:0007669"/>
    <property type="project" value="InterPro"/>
</dbReference>
<dbReference type="SMART" id="SM00174">
    <property type="entry name" value="RHO"/>
    <property type="match status" value="1"/>
</dbReference>
<comment type="caution">
    <text evidence="10">The sequence shown here is derived from an EMBL/GenBank/DDBJ whole genome shotgun (WGS) entry which is preliminary data.</text>
</comment>
<dbReference type="PROSITE" id="PS51421">
    <property type="entry name" value="RAS"/>
    <property type="match status" value="1"/>
</dbReference>
<evidence type="ECO:0000256" key="2">
    <source>
        <dbReference type="ARBA" id="ARBA00010142"/>
    </source>
</evidence>
<dbReference type="FunFam" id="3.40.50.300:FF:000983">
    <property type="entry name" value="Rho family GTPase"/>
    <property type="match status" value="1"/>
</dbReference>
<dbReference type="PROSITE" id="PS51420">
    <property type="entry name" value="RHO"/>
    <property type="match status" value="1"/>
</dbReference>
<evidence type="ECO:0000256" key="9">
    <source>
        <dbReference type="ARBA" id="ARBA00023289"/>
    </source>
</evidence>
<evidence type="ECO:0000256" key="5">
    <source>
        <dbReference type="ARBA" id="ARBA00022741"/>
    </source>
</evidence>
<evidence type="ECO:0000256" key="6">
    <source>
        <dbReference type="ARBA" id="ARBA00023134"/>
    </source>
</evidence>
<organism evidence="10 11">
    <name type="scientific">Neocallimastix californiae</name>
    <dbReference type="NCBI Taxonomy" id="1754190"/>
    <lineage>
        <taxon>Eukaryota</taxon>
        <taxon>Fungi</taxon>
        <taxon>Fungi incertae sedis</taxon>
        <taxon>Chytridiomycota</taxon>
        <taxon>Chytridiomycota incertae sedis</taxon>
        <taxon>Neocallimastigomycetes</taxon>
        <taxon>Neocallimastigales</taxon>
        <taxon>Neocallimastigaceae</taxon>
        <taxon>Neocallimastix</taxon>
    </lineage>
</organism>
<dbReference type="OrthoDB" id="8830751at2759"/>
<dbReference type="STRING" id="1754190.A0A1Y2DCP4"/>
<dbReference type="Gene3D" id="3.40.50.300">
    <property type="entry name" value="P-loop containing nucleotide triphosphate hydrolases"/>
    <property type="match status" value="1"/>
</dbReference>
<evidence type="ECO:0000313" key="11">
    <source>
        <dbReference type="Proteomes" id="UP000193920"/>
    </source>
</evidence>
<keyword evidence="3" id="KW-1003">Cell membrane</keyword>
<keyword evidence="5" id="KW-0547">Nucleotide-binding</keyword>
<protein>
    <submittedName>
        <fullName evidence="10">GTP-binding protein rhoA</fullName>
    </submittedName>
</protein>
<dbReference type="AlphaFoldDB" id="A0A1Y2DCP4"/>
<evidence type="ECO:0000256" key="8">
    <source>
        <dbReference type="ARBA" id="ARBA00023288"/>
    </source>
</evidence>
<dbReference type="SMART" id="SM00175">
    <property type="entry name" value="RAB"/>
    <property type="match status" value="1"/>
</dbReference>
<comment type="subcellular location">
    <subcellularLocation>
        <location evidence="1">Cell membrane</location>
        <topology evidence="1">Lipid-anchor</topology>
        <orientation evidence="1">Cytoplasmic side</orientation>
    </subcellularLocation>
</comment>
<dbReference type="InterPro" id="IPR005225">
    <property type="entry name" value="Small_GTP-bd"/>
</dbReference>
<name>A0A1Y2DCP4_9FUNG</name>
<dbReference type="Pfam" id="PF00071">
    <property type="entry name" value="Ras"/>
    <property type="match status" value="1"/>
</dbReference>
<dbReference type="EMBL" id="MCOG01000071">
    <property type="protein sequence ID" value="ORY57040.1"/>
    <property type="molecule type" value="Genomic_DNA"/>
</dbReference>
<dbReference type="GO" id="GO:0003924">
    <property type="term" value="F:GTPase activity"/>
    <property type="evidence" value="ECO:0007669"/>
    <property type="project" value="InterPro"/>
</dbReference>
<reference evidence="10 11" key="1">
    <citation type="submission" date="2016-08" db="EMBL/GenBank/DDBJ databases">
        <title>A Parts List for Fungal Cellulosomes Revealed by Comparative Genomics.</title>
        <authorList>
            <consortium name="DOE Joint Genome Institute"/>
            <person name="Haitjema C.H."/>
            <person name="Gilmore S.P."/>
            <person name="Henske J.K."/>
            <person name="Solomon K.V."/>
            <person name="De Groot R."/>
            <person name="Kuo A."/>
            <person name="Mondo S.J."/>
            <person name="Salamov A.A."/>
            <person name="Labutti K."/>
            <person name="Zhao Z."/>
            <person name="Chiniquy J."/>
            <person name="Barry K."/>
            <person name="Brewer H.M."/>
            <person name="Purvine S.O."/>
            <person name="Wright A.T."/>
            <person name="Boxma B."/>
            <person name="Van Alen T."/>
            <person name="Hackstein J.H."/>
            <person name="Baker S.E."/>
            <person name="Grigoriev I.V."/>
            <person name="O'Malley M.A."/>
        </authorList>
    </citation>
    <scope>NUCLEOTIDE SEQUENCE [LARGE SCALE GENOMIC DNA]</scope>
    <source>
        <strain evidence="10 11">G1</strain>
    </source>
</reference>
<sequence>MTTTSKCPASYRPIRKKLVIVGDTCGKTSLLMVFRTGKFPENYVPTVFENFVTEIIIDEKKVDLELWDTAGQEDYDRLRPLSYPDSHVILICFAISEPETLYNVREKWISEVLHYCPGLPVLLIGCKRDLRNDPEVIKNLKAKNESPVTFEEGMNMARELGAYRYIECSSKTGEGVYQVFDNATRAALTVRKSSKARKAAATAKGKRKGACMIL</sequence>
<evidence type="ECO:0000256" key="3">
    <source>
        <dbReference type="ARBA" id="ARBA00022475"/>
    </source>
</evidence>
<keyword evidence="9" id="KW-0636">Prenylation</keyword>
<dbReference type="Proteomes" id="UP000193920">
    <property type="component" value="Unassembled WGS sequence"/>
</dbReference>
<keyword evidence="8" id="KW-0449">Lipoprotein</keyword>
<dbReference type="InterPro" id="IPR003578">
    <property type="entry name" value="Small_GTPase_Rho"/>
</dbReference>
<proteinExistence type="inferred from homology"/>
<keyword evidence="6" id="KW-0342">GTP-binding</keyword>
<evidence type="ECO:0000256" key="4">
    <source>
        <dbReference type="ARBA" id="ARBA00022481"/>
    </source>
</evidence>
<comment type="similarity">
    <text evidence="2">Belongs to the small GTPase superfamily. Rho family.</text>
</comment>
<dbReference type="SMART" id="SM00173">
    <property type="entry name" value="RAS"/>
    <property type="match status" value="1"/>
</dbReference>
<dbReference type="GO" id="GO:0005886">
    <property type="term" value="C:plasma membrane"/>
    <property type="evidence" value="ECO:0007669"/>
    <property type="project" value="UniProtKB-SubCell"/>
</dbReference>
<keyword evidence="4" id="KW-0488">Methylation</keyword>
<evidence type="ECO:0000313" key="10">
    <source>
        <dbReference type="EMBL" id="ORY57040.1"/>
    </source>
</evidence>
<dbReference type="PRINTS" id="PR00449">
    <property type="entry name" value="RASTRNSFRMNG"/>
</dbReference>
<keyword evidence="7" id="KW-0472">Membrane</keyword>
<dbReference type="InterPro" id="IPR027417">
    <property type="entry name" value="P-loop_NTPase"/>
</dbReference>